<keyword evidence="5" id="KW-0862">Zinc</keyword>
<dbReference type="GO" id="GO:0046036">
    <property type="term" value="P:CTP metabolic process"/>
    <property type="evidence" value="ECO:0007669"/>
    <property type="project" value="TreeGrafter"/>
</dbReference>
<keyword evidence="12" id="KW-1133">Transmembrane helix</keyword>
<name>A0A8H5I4M0_9HYPO</name>
<evidence type="ECO:0000256" key="5">
    <source>
        <dbReference type="ARBA" id="ARBA00022833"/>
    </source>
</evidence>
<feature type="binding site" evidence="7">
    <location>
        <begin position="934"/>
        <end position="938"/>
    </location>
    <ligand>
        <name>ATP</name>
        <dbReference type="ChEBI" id="CHEBI:30616"/>
    </ligand>
</feature>
<evidence type="ECO:0000256" key="10">
    <source>
        <dbReference type="SAM" id="Coils"/>
    </source>
</evidence>
<dbReference type="GO" id="GO:0006256">
    <property type="term" value="P:UDP catabolic process"/>
    <property type="evidence" value="ECO:0007669"/>
    <property type="project" value="TreeGrafter"/>
</dbReference>
<dbReference type="PROSITE" id="PS50089">
    <property type="entry name" value="ZF_RING_2"/>
    <property type="match status" value="1"/>
</dbReference>
<dbReference type="PROSITE" id="PS01238">
    <property type="entry name" value="GDA1_CD39_NTPASE"/>
    <property type="match status" value="1"/>
</dbReference>
<feature type="region of interest" description="Disordered" evidence="11">
    <location>
        <begin position="491"/>
        <end position="522"/>
    </location>
</feature>
<protein>
    <submittedName>
        <fullName evidence="14">Golgi apyrase</fullName>
    </submittedName>
</protein>
<keyword evidence="12" id="KW-0472">Membrane</keyword>
<evidence type="ECO:0000256" key="12">
    <source>
        <dbReference type="SAM" id="Phobius"/>
    </source>
</evidence>
<evidence type="ECO:0000256" key="6">
    <source>
        <dbReference type="PIRSR" id="PIRSR600407-1"/>
    </source>
</evidence>
<keyword evidence="2" id="KW-0479">Metal-binding</keyword>
<feature type="region of interest" description="Disordered" evidence="11">
    <location>
        <begin position="1331"/>
        <end position="1424"/>
    </location>
</feature>
<dbReference type="Gene3D" id="3.30.420.40">
    <property type="match status" value="1"/>
</dbReference>
<evidence type="ECO:0000256" key="4">
    <source>
        <dbReference type="ARBA" id="ARBA00022801"/>
    </source>
</evidence>
<feature type="transmembrane region" description="Helical" evidence="12">
    <location>
        <begin position="1260"/>
        <end position="1278"/>
    </location>
</feature>
<evidence type="ECO:0000256" key="9">
    <source>
        <dbReference type="RuleBase" id="RU003833"/>
    </source>
</evidence>
<feature type="coiled-coil region" evidence="10">
    <location>
        <begin position="197"/>
        <end position="231"/>
    </location>
</feature>
<evidence type="ECO:0000259" key="13">
    <source>
        <dbReference type="PROSITE" id="PS50089"/>
    </source>
</evidence>
<dbReference type="Pfam" id="PF14634">
    <property type="entry name" value="zf-RING_5"/>
    <property type="match status" value="1"/>
</dbReference>
<keyword evidence="10" id="KW-0175">Coiled coil</keyword>
<dbReference type="InterPro" id="IPR001841">
    <property type="entry name" value="Znf_RING"/>
</dbReference>
<dbReference type="Gene3D" id="3.30.40.10">
    <property type="entry name" value="Zinc/RING finger domain, C3HC4 (zinc finger)"/>
    <property type="match status" value="1"/>
</dbReference>
<evidence type="ECO:0000313" key="15">
    <source>
        <dbReference type="Proteomes" id="UP000522262"/>
    </source>
</evidence>
<feature type="region of interest" description="Disordered" evidence="11">
    <location>
        <begin position="1234"/>
        <end position="1254"/>
    </location>
</feature>
<dbReference type="SUPFAM" id="SSF57850">
    <property type="entry name" value="RING/U-box"/>
    <property type="match status" value="1"/>
</dbReference>
<feature type="region of interest" description="Disordered" evidence="11">
    <location>
        <begin position="295"/>
        <end position="318"/>
    </location>
</feature>
<dbReference type="Pfam" id="PF01150">
    <property type="entry name" value="GDA1_CD39"/>
    <property type="match status" value="1"/>
</dbReference>
<dbReference type="InterPro" id="IPR000407">
    <property type="entry name" value="GDA1_CD39_NTPase"/>
</dbReference>
<dbReference type="Proteomes" id="UP000522262">
    <property type="component" value="Unassembled WGS sequence"/>
</dbReference>
<dbReference type="PROSITE" id="PS00518">
    <property type="entry name" value="ZF_RING_1"/>
    <property type="match status" value="1"/>
</dbReference>
<dbReference type="GO" id="GO:0045134">
    <property type="term" value="F:UDP phosphatase activity"/>
    <property type="evidence" value="ECO:0007669"/>
    <property type="project" value="TreeGrafter"/>
</dbReference>
<dbReference type="Gene3D" id="3.30.420.150">
    <property type="entry name" value="Exopolyphosphatase. Domain 2"/>
    <property type="match status" value="1"/>
</dbReference>
<keyword evidence="12" id="KW-0812">Transmembrane</keyword>
<dbReference type="GO" id="GO:0004382">
    <property type="term" value="F:GDP phosphatase activity"/>
    <property type="evidence" value="ECO:0007669"/>
    <property type="project" value="TreeGrafter"/>
</dbReference>
<dbReference type="EMBL" id="JAAOAM010000583">
    <property type="protein sequence ID" value="KAF5529409.1"/>
    <property type="molecule type" value="Genomic_DNA"/>
</dbReference>
<evidence type="ECO:0000256" key="11">
    <source>
        <dbReference type="SAM" id="MobiDB-lite"/>
    </source>
</evidence>
<dbReference type="GO" id="GO:0005524">
    <property type="term" value="F:ATP binding"/>
    <property type="evidence" value="ECO:0007669"/>
    <property type="project" value="UniProtKB-KW"/>
</dbReference>
<dbReference type="PANTHER" id="PTHR11782">
    <property type="entry name" value="ADENOSINE/GUANOSINE DIPHOSPHATASE"/>
    <property type="match status" value="1"/>
</dbReference>
<evidence type="ECO:0000256" key="7">
    <source>
        <dbReference type="PIRSR" id="PIRSR600407-2"/>
    </source>
</evidence>
<evidence type="ECO:0000313" key="14">
    <source>
        <dbReference type="EMBL" id="KAF5529409.1"/>
    </source>
</evidence>
<dbReference type="GO" id="GO:0017111">
    <property type="term" value="F:ribonucleoside triphosphate phosphatase activity"/>
    <property type="evidence" value="ECO:0007669"/>
    <property type="project" value="TreeGrafter"/>
</dbReference>
<keyword evidence="7" id="KW-0547">Nucleotide-binding</keyword>
<evidence type="ECO:0000256" key="3">
    <source>
        <dbReference type="ARBA" id="ARBA00022771"/>
    </source>
</evidence>
<dbReference type="GO" id="GO:0008270">
    <property type="term" value="F:zinc ion binding"/>
    <property type="evidence" value="ECO:0007669"/>
    <property type="project" value="UniProtKB-KW"/>
</dbReference>
<evidence type="ECO:0000256" key="2">
    <source>
        <dbReference type="ARBA" id="ARBA00022723"/>
    </source>
</evidence>
<dbReference type="GO" id="GO:0016020">
    <property type="term" value="C:membrane"/>
    <property type="evidence" value="ECO:0007669"/>
    <property type="project" value="TreeGrafter"/>
</dbReference>
<accession>A0A8H5I4M0</accession>
<gene>
    <name evidence="14" type="ORF">FMEXI_14160</name>
</gene>
<keyword evidence="3 8" id="KW-0863">Zinc-finger</keyword>
<feature type="active site" description="Proton acceptor" evidence="6">
    <location>
        <position position="897"/>
    </location>
</feature>
<evidence type="ECO:0000256" key="8">
    <source>
        <dbReference type="PROSITE-ProRule" id="PRU00175"/>
    </source>
</evidence>
<dbReference type="InterPro" id="IPR013083">
    <property type="entry name" value="Znf_RING/FYVE/PHD"/>
</dbReference>
<dbReference type="InterPro" id="IPR017907">
    <property type="entry name" value="Znf_RING_CS"/>
</dbReference>
<keyword evidence="4 9" id="KW-0378">Hydrolase</keyword>
<feature type="compositionally biased region" description="Basic and acidic residues" evidence="11">
    <location>
        <begin position="513"/>
        <end position="522"/>
    </location>
</feature>
<feature type="domain" description="RING-type" evidence="13">
    <location>
        <begin position="50"/>
        <end position="92"/>
    </location>
</feature>
<proteinExistence type="inferred from homology"/>
<comment type="caution">
    <text evidence="14">The sequence shown here is derived from an EMBL/GenBank/DDBJ whole genome shotgun (WGS) entry which is preliminary data.</text>
</comment>
<feature type="compositionally biased region" description="Polar residues" evidence="11">
    <location>
        <begin position="493"/>
        <end position="503"/>
    </location>
</feature>
<dbReference type="CDD" id="cd24039">
    <property type="entry name" value="ASKHA_NBD_YND1-like"/>
    <property type="match status" value="1"/>
</dbReference>
<dbReference type="GO" id="GO:0005794">
    <property type="term" value="C:Golgi apparatus"/>
    <property type="evidence" value="ECO:0007669"/>
    <property type="project" value="TreeGrafter"/>
</dbReference>
<evidence type="ECO:0000256" key="1">
    <source>
        <dbReference type="ARBA" id="ARBA00009283"/>
    </source>
</evidence>
<keyword evidence="15" id="KW-1185">Reference proteome</keyword>
<keyword evidence="7" id="KW-0067">ATP-binding</keyword>
<dbReference type="PANTHER" id="PTHR11782:SF121">
    <property type="entry name" value="NUCLEOSIDE-DIPHOSPHATASE MIG-23"/>
    <property type="match status" value="1"/>
</dbReference>
<sequence>MPVQSSRRTGNHPLASENNHSWTRFISVTRAQNHSGAGMEHALTCNNLKCRRELSERALVTTCSHIFCMDCAHRLGVNGQEADRRNTCPACHSQLTNPDDAVITNLNPSEDYKTSVLSGLSPNVIMECAGRALSFWAYQTTQDIYYQQYLYKTLTEKYSSLSVRLEKTVNDANSEIEGLHHKLSSLAADQDALRRKNEEISRAYKDKSRKVQQLQELYEKVKRKAELGQIQRAASDAVDSTLQTTQMDSGYEVNLPTQSHAESIPPPAFSQSHRIDISGLNTGLSRNYTNMTREGNHWPRLGGSSHRDTSEAPVGGLRRSGINATSVHQTTTLPTLAGTPIPSFVGTRQSTNTFAPGFSHHRGSLAGVGLTSGIKVINMQDSFIAKIKWHTQSALGLPSSEPSGSRDGGKPVRIFARIREKTREWHKLRRVGGKPQNLRALYLAEQAKMQGTVSPPNTISRLAMELQRFPPLPAELPGDNTDTYSRARIERGQSAQQQQQHETPVSRPVPATDDSHQPGENDKFIVVSDPVLDNAKDSGHQYKDTPHAQRNRIVEYERDLRILSDEPCIPRPRIGPSHVVQDDKEVLHLETRIQTIRRDCEQLTEIRTELERQILVAKEFAFKLYCQTHEWEYWSPILQEPVPLLQVLKGLQTIMLWLQARVQWYERKHPGIREHYNMGQDGMAATHSSERANRTEAMPPVALFSSRFAPYHLINYSLPYLESPTVLLQCTAPSLSADCGILIKKNIRDDQIDLSHAAQYGVILDAGSSGTRVYIYKWKNHAKATKDASAAELRSLPKIKLKENKKIHPGVSSFAERPAQIGPDHLQQLIDIALDEVPDSKISETPVYLMATAGMRLLPKPQQSALLKSMCTYLQSNTKFVLPDCDAHIQVISGETEGLYGWIAANYLLGGFDHPEEHDHGKNHHTYGFLDMGGASAQIAFAPNATESAKHADDLKMVRMRTLDGSPSEYKVFTATWLGFGANQARSRYVERLQEHYNTDSTHELPDPCMPNGLRTTLDGELVESKSDKTVLVGTGKFDECLTVTYPLLGKDKPCEDHPCLVNGQHVPAIDFDINHFVGVSEYWHTTHGVFGGKHKAYDLATYQNNVMEFCSRDWSDIEGDLDKRKKSPEKKAAEARLACFKASWLINMLYDGIGIPRVGLEGGAANDTIKDDGEKSFNDPFRPVDTIDGIELSWTLGKMVLYAAGQIPPSGSELPVGFGSNVDKGIAKDFEHAGSSPIAPHTGDDDDDLEDLLKKPGKSTGGLVAFVLIILLVAYLLRKPERRRKIFSMISRRKRSGKPGRGSSLVHKLFGRNSGPSYERVMEEGDFSDFELGDVDSDEHDHSDSSSNGSRKGRASGLATPSISAGRADELTRPPSAMDRAGLVVRTESRERLSPSLLSAGRKSRNGSPTRAKSPFMSPVRED</sequence>
<comment type="similarity">
    <text evidence="1 9">Belongs to the GDA1/CD39 NTPase family.</text>
</comment>
<reference evidence="14 15" key="1">
    <citation type="submission" date="2020-05" db="EMBL/GenBank/DDBJ databases">
        <title>Identification and distribution of gene clusters putatively required for synthesis of sphingolipid metabolism inhibitors in phylogenetically diverse species of the filamentous fungus Fusarium.</title>
        <authorList>
            <person name="Kim H.-S."/>
            <person name="Busman M."/>
            <person name="Brown D.W."/>
            <person name="Divon H."/>
            <person name="Uhlig S."/>
            <person name="Proctor R.H."/>
        </authorList>
    </citation>
    <scope>NUCLEOTIDE SEQUENCE [LARGE SCALE GENOMIC DNA]</scope>
    <source>
        <strain evidence="14 15">NRRL 53147</strain>
    </source>
</reference>
<organism evidence="14 15">
    <name type="scientific">Fusarium mexicanum</name>
    <dbReference type="NCBI Taxonomy" id="751941"/>
    <lineage>
        <taxon>Eukaryota</taxon>
        <taxon>Fungi</taxon>
        <taxon>Dikarya</taxon>
        <taxon>Ascomycota</taxon>
        <taxon>Pezizomycotina</taxon>
        <taxon>Sordariomycetes</taxon>
        <taxon>Hypocreomycetidae</taxon>
        <taxon>Hypocreales</taxon>
        <taxon>Nectriaceae</taxon>
        <taxon>Fusarium</taxon>
        <taxon>Fusarium fujikuroi species complex</taxon>
    </lineage>
</organism>